<protein>
    <recommendedName>
        <fullName evidence="6">RGS domain-containing protein</fullName>
    </recommendedName>
</protein>
<feature type="region of interest" description="Disordered" evidence="5">
    <location>
        <begin position="88"/>
        <end position="128"/>
    </location>
</feature>
<evidence type="ECO:0000256" key="1">
    <source>
        <dbReference type="ARBA" id="ARBA00006442"/>
    </source>
</evidence>
<evidence type="ECO:0000256" key="4">
    <source>
        <dbReference type="ARBA" id="ARBA00023002"/>
    </source>
</evidence>
<organism evidence="7 8">
    <name type="scientific">Syncephalis pseudoplumigaleata</name>
    <dbReference type="NCBI Taxonomy" id="1712513"/>
    <lineage>
        <taxon>Eukaryota</taxon>
        <taxon>Fungi</taxon>
        <taxon>Fungi incertae sedis</taxon>
        <taxon>Zoopagomycota</taxon>
        <taxon>Zoopagomycotina</taxon>
        <taxon>Zoopagomycetes</taxon>
        <taxon>Zoopagales</taxon>
        <taxon>Piptocephalidaceae</taxon>
        <taxon>Syncephalis</taxon>
    </lineage>
</organism>
<accession>A0A4P9Z2Z9</accession>
<evidence type="ECO:0000256" key="3">
    <source>
        <dbReference type="ARBA" id="ARBA00022827"/>
    </source>
</evidence>
<dbReference type="Proteomes" id="UP000278143">
    <property type="component" value="Unassembled WGS sequence"/>
</dbReference>
<keyword evidence="2" id="KW-0285">Flavoprotein</keyword>
<evidence type="ECO:0000313" key="8">
    <source>
        <dbReference type="Proteomes" id="UP000278143"/>
    </source>
</evidence>
<dbReference type="EMBL" id="KZ989495">
    <property type="protein sequence ID" value="RKP26171.1"/>
    <property type="molecule type" value="Genomic_DNA"/>
</dbReference>
<dbReference type="PROSITE" id="PS50132">
    <property type="entry name" value="RGS"/>
    <property type="match status" value="1"/>
</dbReference>
<dbReference type="Pfam" id="PF07992">
    <property type="entry name" value="Pyr_redox_2"/>
    <property type="match status" value="1"/>
</dbReference>
<evidence type="ECO:0000259" key="6">
    <source>
        <dbReference type="PROSITE" id="PS50132"/>
    </source>
</evidence>
<dbReference type="AlphaFoldDB" id="A0A4P9Z2Z9"/>
<evidence type="ECO:0000256" key="5">
    <source>
        <dbReference type="SAM" id="MobiDB-lite"/>
    </source>
</evidence>
<keyword evidence="3" id="KW-0274">FAD</keyword>
<dbReference type="InterPro" id="IPR016137">
    <property type="entry name" value="RGS"/>
</dbReference>
<dbReference type="Gene3D" id="3.50.50.100">
    <property type="match status" value="2"/>
</dbReference>
<dbReference type="SMART" id="SM00315">
    <property type="entry name" value="RGS"/>
    <property type="match status" value="1"/>
</dbReference>
<dbReference type="Pfam" id="PF00615">
    <property type="entry name" value="RGS"/>
    <property type="match status" value="1"/>
</dbReference>
<gene>
    <name evidence="7" type="ORF">SYNPS1DRAFT_28123</name>
</gene>
<dbReference type="GO" id="GO:0050660">
    <property type="term" value="F:flavin adenine dinucleotide binding"/>
    <property type="evidence" value="ECO:0007669"/>
    <property type="project" value="TreeGrafter"/>
</dbReference>
<dbReference type="InterPro" id="IPR044926">
    <property type="entry name" value="RGS_subdomain_2"/>
</dbReference>
<name>A0A4P9Z2Z9_9FUNG</name>
<dbReference type="PANTHER" id="PTHR43735">
    <property type="entry name" value="APOPTOSIS-INDUCING FACTOR 1"/>
    <property type="match status" value="1"/>
</dbReference>
<proteinExistence type="inferred from homology"/>
<dbReference type="GO" id="GO:0004174">
    <property type="term" value="F:electron-transferring-flavoprotein dehydrogenase activity"/>
    <property type="evidence" value="ECO:0007669"/>
    <property type="project" value="TreeGrafter"/>
</dbReference>
<feature type="domain" description="RGS" evidence="6">
    <location>
        <begin position="150"/>
        <end position="217"/>
    </location>
</feature>
<dbReference type="SUPFAM" id="SSF48097">
    <property type="entry name" value="Regulator of G-protein signaling, RGS"/>
    <property type="match status" value="1"/>
</dbReference>
<keyword evidence="8" id="KW-1185">Reference proteome</keyword>
<feature type="region of interest" description="Disordered" evidence="5">
    <location>
        <begin position="636"/>
        <end position="719"/>
    </location>
</feature>
<dbReference type="InterPro" id="IPR036305">
    <property type="entry name" value="RGS_sf"/>
</dbReference>
<sequence length="763" mass="83331">MDELLSSPLSEACFPRLKGAHAGELRRMPSPPPAPLSANLAYADSGPSHDHLSCGTRRHRRASLELDSSGIVLTRGFNKTIRDSITLYDLPGPNRRSTEEKAADGGDCVPMQASQPSHDDRSPSAMPASFETSTQRMERHVAPAKAAKPALDDIFADPILHNVFETYLVDHLAEENLFFLRSVRRFRMASARPDTSIEQLRQELDYILSEYICTNAPMELNITSKCRRGVMDAAKHAGIYGRALHGILAEAEREIECLTQERADSFFRELDRAMLDRKIQRQLATTQRHVVIVGGGFAGFSCAEILDRMPRFHVTLIDPKAYMEYTSGVAPYGRSMRQLSRLQVSHRAYVRNGAVIRDWVRSIHANYVCVGDKQAIQANKSARVKCIEEEQHHVQQAKSILVIGAGPVGCETACEIAATFPGKKVMLVGAHARVLPRWAPAVSAAMAARLKELKVKVYLDERVTPVPGHAGKYRAAAGGRSFRADYAIMATGGTLNTGFLPASWLDDQQRVVTRPTLQIQQNDTIFAAGDIAGTVGRKNAFAAMCAGLCVARNICRMEKHSTPIALGSNGTILPDSIREETHLYAGGNSGLAISNGSKGVLSIQAREAKESLERAFLAHIQGTYIPALRYGRRPRMLEGEPASGGRDSPAGAQTSAVLRSHVTPRSRSVARSAGNRSEEHLPAVMQPPLRARSSSPAMLKTKVARSTGAGRPEPNSHQHLQVAPANLRVPMPVRKHSIANEGDLLQSMCREQLALATAHLPRQ</sequence>
<dbReference type="OrthoDB" id="202203at2759"/>
<keyword evidence="4" id="KW-0560">Oxidoreductase</keyword>
<reference evidence="8" key="1">
    <citation type="journal article" date="2018" name="Nat. Microbiol.">
        <title>Leveraging single-cell genomics to expand the fungal tree of life.</title>
        <authorList>
            <person name="Ahrendt S.R."/>
            <person name="Quandt C.A."/>
            <person name="Ciobanu D."/>
            <person name="Clum A."/>
            <person name="Salamov A."/>
            <person name="Andreopoulos B."/>
            <person name="Cheng J.F."/>
            <person name="Woyke T."/>
            <person name="Pelin A."/>
            <person name="Henrissat B."/>
            <person name="Reynolds N.K."/>
            <person name="Benny G.L."/>
            <person name="Smith M.E."/>
            <person name="James T.Y."/>
            <person name="Grigoriev I.V."/>
        </authorList>
    </citation>
    <scope>NUCLEOTIDE SEQUENCE [LARGE SCALE GENOMIC DNA]</scope>
    <source>
        <strain evidence="8">Benny S71-1</strain>
    </source>
</reference>
<evidence type="ECO:0000313" key="7">
    <source>
        <dbReference type="EMBL" id="RKP26171.1"/>
    </source>
</evidence>
<dbReference type="GO" id="GO:0005737">
    <property type="term" value="C:cytoplasm"/>
    <property type="evidence" value="ECO:0007669"/>
    <property type="project" value="TreeGrafter"/>
</dbReference>
<dbReference type="SUPFAM" id="SSF51905">
    <property type="entry name" value="FAD/NAD(P)-binding domain"/>
    <property type="match status" value="1"/>
</dbReference>
<dbReference type="InterPro" id="IPR036188">
    <property type="entry name" value="FAD/NAD-bd_sf"/>
</dbReference>
<dbReference type="InterPro" id="IPR023753">
    <property type="entry name" value="FAD/NAD-binding_dom"/>
</dbReference>
<dbReference type="Gene3D" id="1.10.167.10">
    <property type="entry name" value="Regulator of G-protein Signalling 4, domain 2"/>
    <property type="match status" value="1"/>
</dbReference>
<comment type="similarity">
    <text evidence="1">Belongs to the FAD-dependent oxidoreductase family.</text>
</comment>
<evidence type="ECO:0000256" key="2">
    <source>
        <dbReference type="ARBA" id="ARBA00022630"/>
    </source>
</evidence>
<dbReference type="PANTHER" id="PTHR43735:SF3">
    <property type="entry name" value="FERROPTOSIS SUPPRESSOR PROTEIN 1"/>
    <property type="match status" value="1"/>
</dbReference>